<name>A0ABD0MBK4_9CAEN</name>
<organism evidence="1 2">
    <name type="scientific">Batillaria attramentaria</name>
    <dbReference type="NCBI Taxonomy" id="370345"/>
    <lineage>
        <taxon>Eukaryota</taxon>
        <taxon>Metazoa</taxon>
        <taxon>Spiralia</taxon>
        <taxon>Lophotrochozoa</taxon>
        <taxon>Mollusca</taxon>
        <taxon>Gastropoda</taxon>
        <taxon>Caenogastropoda</taxon>
        <taxon>Sorbeoconcha</taxon>
        <taxon>Cerithioidea</taxon>
        <taxon>Batillariidae</taxon>
        <taxon>Batillaria</taxon>
    </lineage>
</organism>
<evidence type="ECO:0000313" key="2">
    <source>
        <dbReference type="Proteomes" id="UP001519460"/>
    </source>
</evidence>
<comment type="caution">
    <text evidence="1">The sequence shown here is derived from an EMBL/GenBank/DDBJ whole genome shotgun (WGS) entry which is preliminary data.</text>
</comment>
<keyword evidence="2" id="KW-1185">Reference proteome</keyword>
<protein>
    <submittedName>
        <fullName evidence="1">Uncharacterized protein</fullName>
    </submittedName>
</protein>
<accession>A0ABD0MBK4</accession>
<proteinExistence type="predicted"/>
<evidence type="ECO:0000313" key="1">
    <source>
        <dbReference type="EMBL" id="KAK7508602.1"/>
    </source>
</evidence>
<reference evidence="1 2" key="1">
    <citation type="journal article" date="2023" name="Sci. Data">
        <title>Genome assembly of the Korean intertidal mud-creeper Batillaria attramentaria.</title>
        <authorList>
            <person name="Patra A.K."/>
            <person name="Ho P.T."/>
            <person name="Jun S."/>
            <person name="Lee S.J."/>
            <person name="Kim Y."/>
            <person name="Won Y.J."/>
        </authorList>
    </citation>
    <scope>NUCLEOTIDE SEQUENCE [LARGE SCALE GENOMIC DNA]</scope>
    <source>
        <strain evidence="1">Wonlab-2016</strain>
    </source>
</reference>
<dbReference type="AlphaFoldDB" id="A0ABD0MBK4"/>
<dbReference type="Proteomes" id="UP001519460">
    <property type="component" value="Unassembled WGS sequence"/>
</dbReference>
<gene>
    <name evidence="1" type="ORF">BaRGS_00000168</name>
</gene>
<sequence>MCNRCTPDTAHCIILGANLSRQRKHQLEAMRCMLGKLDSRVSSRISRLIAGSGPLSSTPVSSYTFKILLDDLVKGVGISLPSPLVYLVIGIFNLLSAEDIAKSSSGTRQSGHRSEEDQNCLASPWIKVVWWHGDELDPVPLGSGAINGYFRPTFSLASPCRHRFQPLHRQCNWIAAVTANLGSRLICNVNGTK</sequence>
<dbReference type="EMBL" id="JACVVK020000001">
    <property type="protein sequence ID" value="KAK7508602.1"/>
    <property type="molecule type" value="Genomic_DNA"/>
</dbReference>